<accession>A0A652YPJ6</accession>
<evidence type="ECO:0000256" key="2">
    <source>
        <dbReference type="ARBA" id="ARBA00022630"/>
    </source>
</evidence>
<dbReference type="Gene3D" id="3.50.50.60">
    <property type="entry name" value="FAD/NAD(P)-binding domain"/>
    <property type="match status" value="2"/>
</dbReference>
<dbReference type="Gene3D" id="3.30.390.30">
    <property type="match status" value="1"/>
</dbReference>
<protein>
    <submittedName>
        <fullName evidence="7">NAD/ferredoxin-dependent reductase-like protein</fullName>
    </submittedName>
</protein>
<dbReference type="PANTHER" id="PTHR43557:SF2">
    <property type="entry name" value="RIESKE DOMAIN-CONTAINING PROTEIN-RELATED"/>
    <property type="match status" value="1"/>
</dbReference>
<organism evidence="7">
    <name type="scientific">Nocardia globerula</name>
    <dbReference type="NCBI Taxonomy" id="1818"/>
    <lineage>
        <taxon>Bacteria</taxon>
        <taxon>Bacillati</taxon>
        <taxon>Actinomycetota</taxon>
        <taxon>Actinomycetes</taxon>
        <taxon>Mycobacteriales</taxon>
        <taxon>Nocardiaceae</taxon>
        <taxon>Nocardia</taxon>
    </lineage>
</organism>
<comment type="caution">
    <text evidence="7">The sequence shown here is derived from an EMBL/GenBank/DDBJ whole genome shotgun (WGS) entry which is preliminary data.</text>
</comment>
<dbReference type="Pfam" id="PF14759">
    <property type="entry name" value="Reductase_C"/>
    <property type="match status" value="1"/>
</dbReference>
<dbReference type="PRINTS" id="PR00411">
    <property type="entry name" value="PNDRDTASEI"/>
</dbReference>
<gene>
    <name evidence="7" type="ORF">FNL38_104360</name>
</gene>
<dbReference type="InterPro" id="IPR023753">
    <property type="entry name" value="FAD/NAD-binding_dom"/>
</dbReference>
<dbReference type="GO" id="GO:0016651">
    <property type="term" value="F:oxidoreductase activity, acting on NAD(P)H"/>
    <property type="evidence" value="ECO:0007669"/>
    <property type="project" value="TreeGrafter"/>
</dbReference>
<dbReference type="SUPFAM" id="SSF55424">
    <property type="entry name" value="FAD/NAD-linked reductases, dimerisation (C-terminal) domain"/>
    <property type="match status" value="1"/>
</dbReference>
<evidence type="ECO:0000313" key="7">
    <source>
        <dbReference type="EMBL" id="TYQ03987.1"/>
    </source>
</evidence>
<sequence>MSGQSSDTRRDMIVNATDIDHGAGLVVVGASLAGLRAAESARQAGFAGPITLVGDEFHLPYDRPPLSKQFLKDGAAPDYHTSAEELAALDVKLRLGAPATGLDPASHRVRVGDNDWLPYQKLIIATGASPRSLPDMPDLEGVVGLRTLDDALALRERLRPGIKLVIVGAGFIGSELASSARDRGADVTIVEAAPIPLVRAVGETVGQALAKLHERNGIPLLCNVQVEGLIGTTHVEAVRLSTGTSLPAELVVVGVGASPATGWLADSGIELHPVDGGVMANEFLQTSLEDVYAAGDVVHWPNPAFDGLSVRLENWTNAADQAHQAAINAVAPEDAKPYETVPYFWSDWYQSRIQFVGTAVADEVVFASGDPDTDKFVALYRSGDRLVGAATLNEQRKIMKLRRIIAGKGVWADALELVNPTEKKS</sequence>
<proteinExistence type="predicted"/>
<evidence type="ECO:0000256" key="1">
    <source>
        <dbReference type="ARBA" id="ARBA00001974"/>
    </source>
</evidence>
<keyword evidence="2" id="KW-0285">Flavoprotein</keyword>
<reference evidence="7" key="1">
    <citation type="submission" date="2019-07" db="EMBL/GenBank/DDBJ databases">
        <title>Genomic Encyclopedia of Type Strains, Phase IV (KMG-IV): sequencing the most valuable type-strain genomes for metagenomic binning, comparative biology and taxonomic classification.</title>
        <authorList>
            <person name="Goeker M."/>
        </authorList>
    </citation>
    <scope>NUCLEOTIDE SEQUENCE</scope>
    <source>
        <strain evidence="7">DSM 44596</strain>
    </source>
</reference>
<comment type="cofactor">
    <cofactor evidence="1">
        <name>FAD</name>
        <dbReference type="ChEBI" id="CHEBI:57692"/>
    </cofactor>
</comment>
<evidence type="ECO:0000256" key="4">
    <source>
        <dbReference type="ARBA" id="ARBA00023002"/>
    </source>
</evidence>
<dbReference type="PRINTS" id="PR00368">
    <property type="entry name" value="FADPNR"/>
</dbReference>
<dbReference type="GO" id="GO:0005737">
    <property type="term" value="C:cytoplasm"/>
    <property type="evidence" value="ECO:0007669"/>
    <property type="project" value="TreeGrafter"/>
</dbReference>
<keyword evidence="3" id="KW-0274">FAD</keyword>
<dbReference type="PANTHER" id="PTHR43557">
    <property type="entry name" value="APOPTOSIS-INDUCING FACTOR 1"/>
    <property type="match status" value="1"/>
</dbReference>
<dbReference type="AlphaFoldDB" id="A0A652YPJ6"/>
<dbReference type="InterPro" id="IPR050446">
    <property type="entry name" value="FAD-oxidoreductase/Apoptosis"/>
</dbReference>
<name>A0A652YPJ6_NOCGL</name>
<dbReference type="InterPro" id="IPR028202">
    <property type="entry name" value="Reductase_C"/>
</dbReference>
<keyword evidence="4" id="KW-0560">Oxidoreductase</keyword>
<evidence type="ECO:0000256" key="3">
    <source>
        <dbReference type="ARBA" id="ARBA00022827"/>
    </source>
</evidence>
<feature type="domain" description="FAD/NAD(P)-binding" evidence="5">
    <location>
        <begin position="25"/>
        <end position="322"/>
    </location>
</feature>
<evidence type="ECO:0000259" key="5">
    <source>
        <dbReference type="Pfam" id="PF07992"/>
    </source>
</evidence>
<dbReference type="InterPro" id="IPR036188">
    <property type="entry name" value="FAD/NAD-bd_sf"/>
</dbReference>
<evidence type="ECO:0000259" key="6">
    <source>
        <dbReference type="Pfam" id="PF14759"/>
    </source>
</evidence>
<dbReference type="InterPro" id="IPR016156">
    <property type="entry name" value="FAD/NAD-linked_Rdtase_dimer_sf"/>
</dbReference>
<dbReference type="EMBL" id="VNIQ01000004">
    <property type="protein sequence ID" value="TYQ03987.1"/>
    <property type="molecule type" value="Genomic_DNA"/>
</dbReference>
<feature type="domain" description="Reductase C-terminal" evidence="6">
    <location>
        <begin position="343"/>
        <end position="414"/>
    </location>
</feature>
<dbReference type="SUPFAM" id="SSF51905">
    <property type="entry name" value="FAD/NAD(P)-binding domain"/>
    <property type="match status" value="1"/>
</dbReference>
<dbReference type="Pfam" id="PF07992">
    <property type="entry name" value="Pyr_redox_2"/>
    <property type="match status" value="1"/>
</dbReference>